<accession>A0A7M7PXY5</accession>
<dbReference type="GO" id="GO:0005737">
    <property type="term" value="C:cytoplasm"/>
    <property type="evidence" value="ECO:0007669"/>
    <property type="project" value="TreeGrafter"/>
</dbReference>
<dbReference type="InParanoid" id="A0A7M7PXY5"/>
<dbReference type="GeneID" id="116415933"/>
<evidence type="ECO:0000259" key="1">
    <source>
        <dbReference type="PROSITE" id="PS50011"/>
    </source>
</evidence>
<dbReference type="InterPro" id="IPR000719">
    <property type="entry name" value="Prot_kinase_dom"/>
</dbReference>
<organism evidence="2 3">
    <name type="scientific">Nasonia vitripennis</name>
    <name type="common">Parasitic wasp</name>
    <dbReference type="NCBI Taxonomy" id="7425"/>
    <lineage>
        <taxon>Eukaryota</taxon>
        <taxon>Metazoa</taxon>
        <taxon>Ecdysozoa</taxon>
        <taxon>Arthropoda</taxon>
        <taxon>Hexapoda</taxon>
        <taxon>Insecta</taxon>
        <taxon>Pterygota</taxon>
        <taxon>Neoptera</taxon>
        <taxon>Endopterygota</taxon>
        <taxon>Hymenoptera</taxon>
        <taxon>Apocrita</taxon>
        <taxon>Proctotrupomorpha</taxon>
        <taxon>Chalcidoidea</taxon>
        <taxon>Pteromalidae</taxon>
        <taxon>Pteromalinae</taxon>
        <taxon>Nasonia</taxon>
    </lineage>
</organism>
<dbReference type="PROSITE" id="PS50011">
    <property type="entry name" value="PROTEIN_KINASE_DOM"/>
    <property type="match status" value="1"/>
</dbReference>
<dbReference type="Proteomes" id="UP000002358">
    <property type="component" value="Unassembled WGS sequence"/>
</dbReference>
<dbReference type="InterPro" id="IPR053235">
    <property type="entry name" value="Ser_Thr_kinase"/>
</dbReference>
<feature type="domain" description="Protein kinase" evidence="1">
    <location>
        <begin position="1"/>
        <end position="180"/>
    </location>
</feature>
<dbReference type="GO" id="GO:0005524">
    <property type="term" value="F:ATP binding"/>
    <property type="evidence" value="ECO:0007669"/>
    <property type="project" value="InterPro"/>
</dbReference>
<dbReference type="GO" id="GO:0004674">
    <property type="term" value="F:protein serine/threonine kinase activity"/>
    <property type="evidence" value="ECO:0007669"/>
    <property type="project" value="TreeGrafter"/>
</dbReference>
<dbReference type="InterPro" id="IPR011009">
    <property type="entry name" value="Kinase-like_dom_sf"/>
</dbReference>
<dbReference type="Pfam" id="PF00069">
    <property type="entry name" value="Pkinase"/>
    <property type="match status" value="1"/>
</dbReference>
<proteinExistence type="predicted"/>
<dbReference type="RefSeq" id="XP_031777467.1">
    <property type="nucleotide sequence ID" value="XM_031921607.1"/>
</dbReference>
<reference evidence="2" key="1">
    <citation type="submission" date="2021-01" db="UniProtKB">
        <authorList>
            <consortium name="EnsemblMetazoa"/>
        </authorList>
    </citation>
    <scope>IDENTIFICATION</scope>
</reference>
<dbReference type="Gene3D" id="1.10.510.10">
    <property type="entry name" value="Transferase(Phosphotransferase) domain 1"/>
    <property type="match status" value="1"/>
</dbReference>
<evidence type="ECO:0000313" key="2">
    <source>
        <dbReference type="EnsemblMetazoa" id="XP_031777467"/>
    </source>
</evidence>
<evidence type="ECO:0000313" key="3">
    <source>
        <dbReference type="Proteomes" id="UP000002358"/>
    </source>
</evidence>
<dbReference type="SMR" id="A0A7M7PXY5"/>
<name>A0A7M7PXY5_NASVI</name>
<protein>
    <recommendedName>
        <fullName evidence="1">Protein kinase domain-containing protein</fullName>
    </recommendedName>
</protein>
<dbReference type="EnsemblMetazoa" id="XM_031921607">
    <property type="protein sequence ID" value="XP_031777467"/>
    <property type="gene ID" value="LOC116415933"/>
</dbReference>
<dbReference type="AlphaFoldDB" id="A0A7M7PXY5"/>
<dbReference type="OrthoDB" id="7700243at2759"/>
<keyword evidence="3" id="KW-1185">Reference proteome</keyword>
<sequence>MAVFVDYGEIGFVMEYFESNTLRSIINRKLNLAEIQKQQICLQISKAIVNEYLVTKVCDMGLSRFEDMPESLKTTAGRTVGTVTYMAPEVLLYYESGNSAADVWALACVFVELYKEADVWAIPPNRLNLNESYKEIISTQKVPDLTSVPKSISNILKVCFDHDPHKRPKASTLLDIFKMLEIII</sequence>
<dbReference type="KEGG" id="nvi:116415933"/>
<dbReference type="SUPFAM" id="SSF56112">
    <property type="entry name" value="Protein kinase-like (PK-like)"/>
    <property type="match status" value="1"/>
</dbReference>
<dbReference type="PANTHER" id="PTHR24361">
    <property type="entry name" value="MITOGEN-ACTIVATED KINASE KINASE KINASE"/>
    <property type="match status" value="1"/>
</dbReference>